<dbReference type="GO" id="GO:0000978">
    <property type="term" value="F:RNA polymerase II cis-regulatory region sequence-specific DNA binding"/>
    <property type="evidence" value="ECO:0007669"/>
    <property type="project" value="TreeGrafter"/>
</dbReference>
<evidence type="ECO:0000256" key="9">
    <source>
        <dbReference type="ARBA" id="ARBA00023242"/>
    </source>
</evidence>
<feature type="region of interest" description="Disordered" evidence="11">
    <location>
        <begin position="579"/>
        <end position="615"/>
    </location>
</feature>
<dbReference type="Gene3D" id="1.10.10.10">
    <property type="entry name" value="Winged helix-like DNA-binding domain superfamily/Winged helix DNA-binding domain"/>
    <property type="match status" value="1"/>
</dbReference>
<name>A0A6J2X4X4_SITOR</name>
<dbReference type="GeneID" id="115875041"/>
<dbReference type="InParanoid" id="A0A6J2X4X4"/>
<keyword evidence="8" id="KW-0804">Transcription</keyword>
<sequence>MDQDMLDGGGAINLSTSQRPSAATTPNDSLHQDDVEQQAASLEKVLKDQQQHQQLDLERSSWDQDRNDRDLKGNGSISPPNSEHRVQDDSPIPNSDPQKALSATIPPISQTESKLANDFSPYNQSQAAGPQMMPSPASNLHHMQQLLQQHVLSPTQLQNLMKQHSILQQQQQQHQHHQLAELGKKQIEQTIQQLHEQLQLNLIQQTHILQSSDKKKASGSLQQLALQQQQLIQQLQLIQRQYVVHQGMGMQPLMIAQGQGLNTRDVMSPWKELNDQQHTLNNKPPSEINDNSPGLLSMQSRSGREDSLIEDKPVRTTTPDRVHHHLYGHGVCKWPGCETICEDLQAFVKHLNTEHTLDDRSTAQARVQMQVVSQLELQLQKERDRLQAMMHHLHLSKQMGSPDPHKDAVGGTPGKIQVSTPIPPPPVNLGPMVSAVRSPVLHSPASNVAGPIRRRLSDKSALSLAGGLPYMLERAGLDVQQEIQRNREFYKNADVRPPFTYASLIRQSIIESPDKQLTLNEIYNWFQNTFCYFRRNAATWKNAIRTNLSLHKCFVRYEDDFGSFWMVDDAEFVKRRHLSRGRPRKYDPTPSPTPPHCAQSGSSKSPTINHSPTLYGDHMSANQFIQASLLEENNLPFLTSPSMMPGRPRDRSESPPHDHHIRSPMNGGLHIKQEMVNQDHHIVREPEQMHHMIKREMQNEYDDVDHEQQSDNMAEDLTISSDHVDQTNILDA</sequence>
<feature type="domain" description="Fork-head" evidence="12">
    <location>
        <begin position="496"/>
        <end position="588"/>
    </location>
</feature>
<evidence type="ECO:0000256" key="7">
    <source>
        <dbReference type="ARBA" id="ARBA00023125"/>
    </source>
</evidence>
<evidence type="ECO:0000256" key="6">
    <source>
        <dbReference type="ARBA" id="ARBA00023015"/>
    </source>
</evidence>
<dbReference type="PROSITE" id="PS50039">
    <property type="entry name" value="FORK_HEAD_3"/>
    <property type="match status" value="1"/>
</dbReference>
<keyword evidence="6" id="KW-0805">Transcription regulation</keyword>
<keyword evidence="2" id="KW-0678">Repressor</keyword>
<dbReference type="InterPro" id="IPR001766">
    <property type="entry name" value="Fork_head_dom"/>
</dbReference>
<feature type="region of interest" description="Disordered" evidence="11">
    <location>
        <begin position="1"/>
        <end position="102"/>
    </location>
</feature>
<evidence type="ECO:0000256" key="1">
    <source>
        <dbReference type="ARBA" id="ARBA00004123"/>
    </source>
</evidence>
<dbReference type="FunFam" id="1.10.10.10:FF:000010">
    <property type="entry name" value="Forkhead box P2 isoform B"/>
    <property type="match status" value="1"/>
</dbReference>
<evidence type="ECO:0000313" key="14">
    <source>
        <dbReference type="RefSeq" id="XP_030746236.1"/>
    </source>
</evidence>
<feature type="DNA-binding region" description="Fork-head" evidence="10">
    <location>
        <begin position="496"/>
        <end position="588"/>
    </location>
</feature>
<feature type="compositionally biased region" description="Basic and acidic residues" evidence="11">
    <location>
        <begin position="44"/>
        <end position="72"/>
    </location>
</feature>
<feature type="region of interest" description="Disordered" evidence="11">
    <location>
        <begin position="276"/>
        <end position="307"/>
    </location>
</feature>
<evidence type="ECO:0000256" key="10">
    <source>
        <dbReference type="PROSITE-ProRule" id="PRU00089"/>
    </source>
</evidence>
<dbReference type="InterPro" id="IPR032354">
    <property type="entry name" value="FOXP-CC"/>
</dbReference>
<reference evidence="14" key="1">
    <citation type="submission" date="2025-08" db="UniProtKB">
        <authorList>
            <consortium name="RefSeq"/>
        </authorList>
    </citation>
    <scope>IDENTIFICATION</scope>
    <source>
        <tissue evidence="14">Gonads</tissue>
    </source>
</reference>
<keyword evidence="3" id="KW-0479">Metal-binding</keyword>
<dbReference type="Gene3D" id="1.20.5.340">
    <property type="match status" value="1"/>
</dbReference>
<dbReference type="KEGG" id="soy:115875041"/>
<feature type="compositionally biased region" description="Polar residues" evidence="11">
    <location>
        <begin position="599"/>
        <end position="612"/>
    </location>
</feature>
<organism evidence="13 14">
    <name type="scientific">Sitophilus oryzae</name>
    <name type="common">Rice weevil</name>
    <name type="synonym">Curculio oryzae</name>
    <dbReference type="NCBI Taxonomy" id="7048"/>
    <lineage>
        <taxon>Eukaryota</taxon>
        <taxon>Metazoa</taxon>
        <taxon>Ecdysozoa</taxon>
        <taxon>Arthropoda</taxon>
        <taxon>Hexapoda</taxon>
        <taxon>Insecta</taxon>
        <taxon>Pterygota</taxon>
        <taxon>Neoptera</taxon>
        <taxon>Endopterygota</taxon>
        <taxon>Coleoptera</taxon>
        <taxon>Polyphaga</taxon>
        <taxon>Cucujiformia</taxon>
        <taxon>Curculionidae</taxon>
        <taxon>Dryophthorinae</taxon>
        <taxon>Sitophilus</taxon>
    </lineage>
</organism>
<feature type="compositionally biased region" description="Basic and acidic residues" evidence="11">
    <location>
        <begin position="647"/>
        <end position="658"/>
    </location>
</feature>
<keyword evidence="5" id="KW-0862">Zinc</keyword>
<evidence type="ECO:0000256" key="3">
    <source>
        <dbReference type="ARBA" id="ARBA00022723"/>
    </source>
</evidence>
<evidence type="ECO:0000256" key="5">
    <source>
        <dbReference type="ARBA" id="ARBA00022833"/>
    </source>
</evidence>
<dbReference type="RefSeq" id="XP_030746236.1">
    <property type="nucleotide sequence ID" value="XM_030890376.1"/>
</dbReference>
<dbReference type="AlphaFoldDB" id="A0A6J2X4X4"/>
<evidence type="ECO:0000256" key="8">
    <source>
        <dbReference type="ARBA" id="ARBA00023163"/>
    </source>
</evidence>
<evidence type="ECO:0000259" key="12">
    <source>
        <dbReference type="PROSITE" id="PS50039"/>
    </source>
</evidence>
<dbReference type="OrthoDB" id="5830876at2759"/>
<dbReference type="GO" id="GO:0008270">
    <property type="term" value="F:zinc ion binding"/>
    <property type="evidence" value="ECO:0007669"/>
    <property type="project" value="UniProtKB-KW"/>
</dbReference>
<dbReference type="InterPro" id="IPR036388">
    <property type="entry name" value="WH-like_DNA-bd_sf"/>
</dbReference>
<feature type="region of interest" description="Disordered" evidence="11">
    <location>
        <begin position="639"/>
        <end position="663"/>
    </location>
</feature>
<dbReference type="GO" id="GO:0000981">
    <property type="term" value="F:DNA-binding transcription factor activity, RNA polymerase II-specific"/>
    <property type="evidence" value="ECO:0007669"/>
    <property type="project" value="TreeGrafter"/>
</dbReference>
<gene>
    <name evidence="14" type="primary">LOC115875041</name>
</gene>
<accession>A0A6J2X4X4</accession>
<evidence type="ECO:0000256" key="11">
    <source>
        <dbReference type="SAM" id="MobiDB-lite"/>
    </source>
</evidence>
<keyword evidence="4" id="KW-0863">Zinc-finger</keyword>
<dbReference type="SUPFAM" id="SSF46785">
    <property type="entry name" value="Winged helix' DNA-binding domain"/>
    <property type="match status" value="1"/>
</dbReference>
<feature type="compositionally biased region" description="Polar residues" evidence="11">
    <location>
        <begin position="276"/>
        <end position="301"/>
    </location>
</feature>
<dbReference type="SMART" id="SM00339">
    <property type="entry name" value="FH"/>
    <property type="match status" value="1"/>
</dbReference>
<comment type="subcellular location">
    <subcellularLocation>
        <location evidence="1 10">Nucleus</location>
    </subcellularLocation>
</comment>
<dbReference type="PANTHER" id="PTHR45796:SF4">
    <property type="entry name" value="FORKHEAD BOX P, ISOFORM C"/>
    <property type="match status" value="1"/>
</dbReference>
<dbReference type="InterPro" id="IPR036390">
    <property type="entry name" value="WH_DNA-bd_sf"/>
</dbReference>
<evidence type="ECO:0000256" key="2">
    <source>
        <dbReference type="ARBA" id="ARBA00022491"/>
    </source>
</evidence>
<protein>
    <submittedName>
        <fullName evidence="14">Forkhead box protein P1-like isoform X1</fullName>
    </submittedName>
</protein>
<evidence type="ECO:0000313" key="13">
    <source>
        <dbReference type="Proteomes" id="UP000504635"/>
    </source>
</evidence>
<dbReference type="Proteomes" id="UP000504635">
    <property type="component" value="Unplaced"/>
</dbReference>
<keyword evidence="9 10" id="KW-0539">Nucleus</keyword>
<dbReference type="PANTHER" id="PTHR45796">
    <property type="entry name" value="FORKHEAD BOX P, ISOFORM C"/>
    <property type="match status" value="1"/>
</dbReference>
<dbReference type="GO" id="GO:0005634">
    <property type="term" value="C:nucleus"/>
    <property type="evidence" value="ECO:0007669"/>
    <property type="project" value="UniProtKB-SubCell"/>
</dbReference>
<dbReference type="PRINTS" id="PR00053">
    <property type="entry name" value="FORKHEAD"/>
</dbReference>
<evidence type="ECO:0000256" key="4">
    <source>
        <dbReference type="ARBA" id="ARBA00022771"/>
    </source>
</evidence>
<dbReference type="Pfam" id="PF16159">
    <property type="entry name" value="FOXP-CC"/>
    <property type="match status" value="1"/>
</dbReference>
<proteinExistence type="predicted"/>
<dbReference type="Pfam" id="PF00250">
    <property type="entry name" value="Forkhead"/>
    <property type="match status" value="1"/>
</dbReference>
<keyword evidence="7 10" id="KW-0238">DNA-binding</keyword>
<dbReference type="FunFam" id="1.20.5.340:FF:000005">
    <property type="entry name" value="Forkhead box P1, isoform CRA_f"/>
    <property type="match status" value="1"/>
</dbReference>
<dbReference type="InterPro" id="IPR050998">
    <property type="entry name" value="FOXP"/>
</dbReference>
<feature type="compositionally biased region" description="Polar residues" evidence="11">
    <location>
        <begin position="13"/>
        <end position="29"/>
    </location>
</feature>
<keyword evidence="13" id="KW-1185">Reference proteome</keyword>